<comment type="similarity">
    <text evidence="1">Belongs to the ustYa family.</text>
</comment>
<dbReference type="OrthoDB" id="3687641at2759"/>
<evidence type="ECO:0008006" key="4">
    <source>
        <dbReference type="Google" id="ProtNLM"/>
    </source>
</evidence>
<comment type="caution">
    <text evidence="2">The sequence shown here is derived from an EMBL/GenBank/DDBJ whole genome shotgun (WGS) entry which is preliminary data.</text>
</comment>
<dbReference type="EMBL" id="JAACJO010000020">
    <property type="protein sequence ID" value="KAF5348320.1"/>
    <property type="molecule type" value="Genomic_DNA"/>
</dbReference>
<organism evidence="2 3">
    <name type="scientific">Leucocoprinus leucothites</name>
    <dbReference type="NCBI Taxonomy" id="201217"/>
    <lineage>
        <taxon>Eukaryota</taxon>
        <taxon>Fungi</taxon>
        <taxon>Dikarya</taxon>
        <taxon>Basidiomycota</taxon>
        <taxon>Agaricomycotina</taxon>
        <taxon>Agaricomycetes</taxon>
        <taxon>Agaricomycetidae</taxon>
        <taxon>Agaricales</taxon>
        <taxon>Agaricineae</taxon>
        <taxon>Agaricaceae</taxon>
        <taxon>Leucocoprinus</taxon>
    </lineage>
</organism>
<dbReference type="InterPro" id="IPR021765">
    <property type="entry name" value="UstYa-like"/>
</dbReference>
<dbReference type="PANTHER" id="PTHR33365">
    <property type="entry name" value="YALI0B05434P"/>
    <property type="match status" value="1"/>
</dbReference>
<evidence type="ECO:0000313" key="2">
    <source>
        <dbReference type="EMBL" id="KAF5348320.1"/>
    </source>
</evidence>
<dbReference type="GO" id="GO:0043386">
    <property type="term" value="P:mycotoxin biosynthetic process"/>
    <property type="evidence" value="ECO:0007669"/>
    <property type="project" value="InterPro"/>
</dbReference>
<protein>
    <recommendedName>
        <fullName evidence="4">Oxidase ustYa</fullName>
    </recommendedName>
</protein>
<dbReference type="PANTHER" id="PTHR33365:SF13">
    <property type="entry name" value="TAT PATHWAY SIGNAL SEQUENCE"/>
    <property type="match status" value="1"/>
</dbReference>
<dbReference type="Pfam" id="PF11807">
    <property type="entry name" value="UstYa"/>
    <property type="match status" value="1"/>
</dbReference>
<name>A0A8H5CUS5_9AGAR</name>
<gene>
    <name evidence="2" type="ORF">D9756_010456</name>
</gene>
<proteinExistence type="inferred from homology"/>
<evidence type="ECO:0000256" key="1">
    <source>
        <dbReference type="ARBA" id="ARBA00035112"/>
    </source>
</evidence>
<dbReference type="AlphaFoldDB" id="A0A8H5CUS5"/>
<evidence type="ECO:0000313" key="3">
    <source>
        <dbReference type="Proteomes" id="UP000559027"/>
    </source>
</evidence>
<accession>A0A8H5CUS5</accession>
<dbReference type="Proteomes" id="UP000559027">
    <property type="component" value="Unassembled WGS sequence"/>
</dbReference>
<keyword evidence="3" id="KW-1185">Reference proteome</keyword>
<sequence length="234" mass="25714">MVTETMLSQRGWALILALNVAFIISRTSLCNIGKLRYTYIGEDYPMRLPVKLGPVQAQFDCSIRYSINSSVTEEVWTKSTDTQSGGIIRLGPDRRVFAIAMYHQLHCLAGLSKALAATNRTSASDGHVGHCLNYLRQVFECSADGTEEPVVKASTLKSQGCAPPFIRQCSNWGTLYDYISDNYLAFHEFKTKNGSWSCTGNEHVEKGTGTSNRPAQADLCAMSASGNILHTHGH</sequence>
<reference evidence="2 3" key="1">
    <citation type="journal article" date="2020" name="ISME J.">
        <title>Uncovering the hidden diversity of litter-decomposition mechanisms in mushroom-forming fungi.</title>
        <authorList>
            <person name="Floudas D."/>
            <person name="Bentzer J."/>
            <person name="Ahren D."/>
            <person name="Johansson T."/>
            <person name="Persson P."/>
            <person name="Tunlid A."/>
        </authorList>
    </citation>
    <scope>NUCLEOTIDE SEQUENCE [LARGE SCALE GENOMIC DNA]</scope>
    <source>
        <strain evidence="2 3">CBS 146.42</strain>
    </source>
</reference>